<dbReference type="SMART" id="SM00710">
    <property type="entry name" value="PbH1"/>
    <property type="match status" value="9"/>
</dbReference>
<evidence type="ECO:0000256" key="2">
    <source>
        <dbReference type="ARBA" id="ARBA00022737"/>
    </source>
</evidence>
<evidence type="ECO:0000313" key="6">
    <source>
        <dbReference type="Proteomes" id="UP000326903"/>
    </source>
</evidence>
<organism evidence="5 6">
    <name type="scientific">Ginsengibacter hankyongi</name>
    <dbReference type="NCBI Taxonomy" id="2607284"/>
    <lineage>
        <taxon>Bacteria</taxon>
        <taxon>Pseudomonadati</taxon>
        <taxon>Bacteroidota</taxon>
        <taxon>Chitinophagia</taxon>
        <taxon>Chitinophagales</taxon>
        <taxon>Chitinophagaceae</taxon>
        <taxon>Ginsengibacter</taxon>
    </lineage>
</organism>
<dbReference type="InterPro" id="IPR006626">
    <property type="entry name" value="PbH1"/>
</dbReference>
<dbReference type="AlphaFoldDB" id="A0A5J5IE11"/>
<dbReference type="InterPro" id="IPR007742">
    <property type="entry name" value="NosD_dom"/>
</dbReference>
<dbReference type="InterPro" id="IPR011050">
    <property type="entry name" value="Pectin_lyase_fold/virulence"/>
</dbReference>
<dbReference type="Gene3D" id="2.160.20.10">
    <property type="entry name" value="Single-stranded right-handed beta-helix, Pectin lyase-like"/>
    <property type="match status" value="2"/>
</dbReference>
<keyword evidence="3" id="KW-0833">Ubl conjugation pathway</keyword>
<keyword evidence="2" id="KW-0677">Repeat</keyword>
<dbReference type="Proteomes" id="UP000326903">
    <property type="component" value="Unassembled WGS sequence"/>
</dbReference>
<dbReference type="EMBL" id="VYQF01000004">
    <property type="protein sequence ID" value="KAA9038142.1"/>
    <property type="molecule type" value="Genomic_DNA"/>
</dbReference>
<accession>A0A5J5IE11</accession>
<evidence type="ECO:0000313" key="5">
    <source>
        <dbReference type="EMBL" id="KAA9038142.1"/>
    </source>
</evidence>
<dbReference type="SUPFAM" id="SSF51126">
    <property type="entry name" value="Pectin lyase-like"/>
    <property type="match status" value="1"/>
</dbReference>
<dbReference type="InterPro" id="IPR026464">
    <property type="entry name" value="NosD_copper_fam"/>
</dbReference>
<dbReference type="InterPro" id="IPR051550">
    <property type="entry name" value="SCF-Subunits/Alg-Epimerases"/>
</dbReference>
<evidence type="ECO:0000256" key="3">
    <source>
        <dbReference type="ARBA" id="ARBA00022786"/>
    </source>
</evidence>
<dbReference type="RefSeq" id="WP_150415702.1">
    <property type="nucleotide sequence ID" value="NZ_VYQF01000004.1"/>
</dbReference>
<gene>
    <name evidence="5" type="primary">nosD</name>
    <name evidence="5" type="ORF">FW778_15430</name>
</gene>
<reference evidence="5 6" key="1">
    <citation type="submission" date="2019-09" db="EMBL/GenBank/DDBJ databases">
        <title>Draft genome sequence of Ginsengibacter sp. BR5-29.</title>
        <authorList>
            <person name="Im W.-T."/>
        </authorList>
    </citation>
    <scope>NUCLEOTIDE SEQUENCE [LARGE SCALE GENOMIC DNA]</scope>
    <source>
        <strain evidence="5 6">BR5-29</strain>
    </source>
</reference>
<dbReference type="InterPro" id="IPR022441">
    <property type="entry name" value="Para_beta_helix_rpt-2"/>
</dbReference>
<sequence length="411" mass="46123">MKKFIVIIISFLLLSPKVFARIYTVQKNSALSSIQQAINIATNGDTIMVMPGVYAEKNIQVNKSLVLIGKSFPVLDGQHSYEIISIKADNVILEGFKLIHSGISSLIDIAGIKIYARKNVVIKNNILDDTFFGIYLQKAVNCLIENNKLKGVATTDQQSGNGIHCWQCDSLRIIGNTIAGHRDGIYFEFVTNSAIWRNVSHANMRYGLHFMFSHENTYIGNIFKNNNAGVSVMFSHGVKMFNNIFEDNWGDGCYGIFLKEITDSYISGNKFLRNTTGIFMEGATRVLVEKNEFSKNGWAVKIDASCLDDTIRINNFLGNSFDVATNGTLVSSFSYNYWDKYEGYDLNKNNIGDVPYHPVSLFSMIVAENPSAMILFRSIMATMLDKIEKILPGITPENLVDNFPYMKPIHL</sequence>
<dbReference type="PANTHER" id="PTHR22990">
    <property type="entry name" value="F-BOX ONLY PROTEIN"/>
    <property type="match status" value="1"/>
</dbReference>
<protein>
    <submittedName>
        <fullName evidence="5">Nitrous oxide reductase family maturation protein NosD</fullName>
    </submittedName>
</protein>
<dbReference type="PANTHER" id="PTHR22990:SF15">
    <property type="entry name" value="F-BOX ONLY PROTEIN 10"/>
    <property type="match status" value="1"/>
</dbReference>
<proteinExistence type="predicted"/>
<name>A0A5J5IE11_9BACT</name>
<dbReference type="InterPro" id="IPR012334">
    <property type="entry name" value="Pectin_lyas_fold"/>
</dbReference>
<evidence type="ECO:0000256" key="1">
    <source>
        <dbReference type="ARBA" id="ARBA00004906"/>
    </source>
</evidence>
<dbReference type="Pfam" id="PF05048">
    <property type="entry name" value="NosD"/>
    <property type="match status" value="1"/>
</dbReference>
<dbReference type="NCBIfam" id="TIGR04247">
    <property type="entry name" value="NosD_copper_fam"/>
    <property type="match status" value="1"/>
</dbReference>
<feature type="domain" description="Periplasmic copper-binding protein NosD beta helix" evidence="4">
    <location>
        <begin position="158"/>
        <end position="343"/>
    </location>
</feature>
<dbReference type="NCBIfam" id="TIGR03804">
    <property type="entry name" value="para_beta_helix"/>
    <property type="match status" value="3"/>
</dbReference>
<comment type="caution">
    <text evidence="5">The sequence shown here is derived from an EMBL/GenBank/DDBJ whole genome shotgun (WGS) entry which is preliminary data.</text>
</comment>
<comment type="pathway">
    <text evidence="1">Protein modification; protein ubiquitination.</text>
</comment>
<evidence type="ECO:0000259" key="4">
    <source>
        <dbReference type="Pfam" id="PF05048"/>
    </source>
</evidence>
<keyword evidence="6" id="KW-1185">Reference proteome</keyword>